<dbReference type="Pfam" id="PF07395">
    <property type="entry name" value="Mig-14"/>
    <property type="match status" value="1"/>
</dbReference>
<dbReference type="SUPFAM" id="SSF55729">
    <property type="entry name" value="Acyl-CoA N-acyltransferases (Nat)"/>
    <property type="match status" value="1"/>
</dbReference>
<evidence type="ECO:0000313" key="1">
    <source>
        <dbReference type="EMBL" id="TWH64554.1"/>
    </source>
</evidence>
<accession>A0A562I1H1</accession>
<dbReference type="RefSeq" id="WP_144571925.1">
    <property type="nucleotide sequence ID" value="NZ_VLKG01000008.1"/>
</dbReference>
<sequence length="299" mass="34284">MLRWLRPWREQGWTVIEAKDYRLAWQEFGGSLITHPDVVERLADLAGIPVRYLGWYQNEQLVAAMPCWGRYLALSKEMLKHSGQKRLFDLGNAEVILPIAADACVPIRQSLRYVSELNQGQILGLKPQPEQLALARPHEDYSGRYRYNLRRDLRLIKEAGGYLGPITELSPTDRASIYADLFQKRWNFEVPAKAHLAEVFSLLNEFMTGSVVYLSNGQPLAIQVLYRAESPRWVSVEYINGGVDPEHQVLAAGSVLTFVNTQDAWADAKGKGKELRYSFGRADREYKDMWCHRKPVYQV</sequence>
<evidence type="ECO:0000313" key="2">
    <source>
        <dbReference type="Proteomes" id="UP000319627"/>
    </source>
</evidence>
<name>A0A562I1H1_9GAMM</name>
<dbReference type="AlphaFoldDB" id="A0A562I1H1"/>
<reference evidence="1 2" key="1">
    <citation type="submission" date="2019-07" db="EMBL/GenBank/DDBJ databases">
        <title>Genomic Encyclopedia of Type Strains, Phase I: the one thousand microbial genomes (KMG-I) project.</title>
        <authorList>
            <person name="Kyrpides N."/>
        </authorList>
    </citation>
    <scope>NUCLEOTIDE SEQUENCE [LARGE SCALE GENOMIC DNA]</scope>
    <source>
        <strain evidence="1 2">DSM 375</strain>
    </source>
</reference>
<dbReference type="OrthoDB" id="6447890at2"/>
<proteinExistence type="predicted"/>
<dbReference type="Proteomes" id="UP000319627">
    <property type="component" value="Unassembled WGS sequence"/>
</dbReference>
<keyword evidence="2" id="KW-1185">Reference proteome</keyword>
<dbReference type="InterPro" id="IPR009977">
    <property type="entry name" value="Mig-14"/>
</dbReference>
<organism evidence="1 2">
    <name type="scientific">Azomonas agilis</name>
    <dbReference type="NCBI Taxonomy" id="116849"/>
    <lineage>
        <taxon>Bacteria</taxon>
        <taxon>Pseudomonadati</taxon>
        <taxon>Pseudomonadota</taxon>
        <taxon>Gammaproteobacteria</taxon>
        <taxon>Pseudomonadales</taxon>
        <taxon>Pseudomonadaceae</taxon>
        <taxon>Azomonas</taxon>
    </lineage>
</organism>
<dbReference type="EMBL" id="VLKG01000008">
    <property type="protein sequence ID" value="TWH64554.1"/>
    <property type="molecule type" value="Genomic_DNA"/>
</dbReference>
<gene>
    <name evidence="1" type="ORF">LX59_02224</name>
</gene>
<dbReference type="InterPro" id="IPR016181">
    <property type="entry name" value="Acyl_CoA_acyltransferase"/>
</dbReference>
<comment type="caution">
    <text evidence="1">The sequence shown here is derived from an EMBL/GenBank/DDBJ whole genome shotgun (WGS) entry which is preliminary data.</text>
</comment>
<protein>
    <submittedName>
        <fullName evidence="1">Mig-14 protein</fullName>
    </submittedName>
</protein>